<evidence type="ECO:0000256" key="8">
    <source>
        <dbReference type="ARBA" id="ARBA00022927"/>
    </source>
</evidence>
<dbReference type="GO" id="GO:0006665">
    <property type="term" value="P:sphingolipid metabolic process"/>
    <property type="evidence" value="ECO:0007669"/>
    <property type="project" value="UniProtKB-UniRule"/>
</dbReference>
<evidence type="ECO:0000256" key="11">
    <source>
        <dbReference type="ARBA" id="ARBA00023098"/>
    </source>
</evidence>
<evidence type="ECO:0000256" key="14">
    <source>
        <dbReference type="ARBA" id="ARBA00025716"/>
    </source>
</evidence>
<keyword evidence="4 15" id="KW-0813">Transport</keyword>
<keyword evidence="12" id="KW-0496">Mitochondrion</keyword>
<protein>
    <recommendedName>
        <fullName evidence="15">Protein ARV</fullName>
    </recommendedName>
</protein>
<dbReference type="GO" id="GO:0005789">
    <property type="term" value="C:endoplasmic reticulum membrane"/>
    <property type="evidence" value="ECO:0007669"/>
    <property type="project" value="UniProtKB-SubCell"/>
</dbReference>
<evidence type="ECO:0000256" key="6">
    <source>
        <dbReference type="ARBA" id="ARBA00022787"/>
    </source>
</evidence>
<feature type="transmembrane region" description="Helical" evidence="15">
    <location>
        <begin position="264"/>
        <end position="287"/>
    </location>
</feature>
<comment type="similarity">
    <text evidence="14">Belongs to the Tom5 family.</text>
</comment>
<feature type="transmembrane region" description="Helical" evidence="15">
    <location>
        <begin position="225"/>
        <end position="252"/>
    </location>
</feature>
<dbReference type="GO" id="GO:0000139">
    <property type="term" value="C:Golgi membrane"/>
    <property type="evidence" value="ECO:0007669"/>
    <property type="project" value="UniProtKB-SubCell"/>
</dbReference>
<dbReference type="GO" id="GO:0097036">
    <property type="term" value="P:regulation of plasma membrane sterol distribution"/>
    <property type="evidence" value="ECO:0007669"/>
    <property type="project" value="UniProtKB-UniRule"/>
</dbReference>
<keyword evidence="15" id="KW-0746">Sphingolipid metabolism</keyword>
<dbReference type="Pfam" id="PF10642">
    <property type="entry name" value="Tom5"/>
    <property type="match status" value="1"/>
</dbReference>
<comment type="similarity">
    <text evidence="3 15">Belongs to the ARV1 family.</text>
</comment>
<dbReference type="GO" id="GO:0006626">
    <property type="term" value="P:protein targeting to mitochondrion"/>
    <property type="evidence" value="ECO:0007669"/>
    <property type="project" value="UniProtKB-ARBA"/>
</dbReference>
<dbReference type="PANTHER" id="PTHR14467:SF0">
    <property type="entry name" value="PROTEIN ARV1"/>
    <property type="match status" value="1"/>
</dbReference>
<accession>A0A2T9YNU6</accession>
<evidence type="ECO:0000256" key="10">
    <source>
        <dbReference type="ARBA" id="ARBA00023055"/>
    </source>
</evidence>
<keyword evidence="10 15" id="KW-0445">Lipid transport</keyword>
<dbReference type="AlphaFoldDB" id="A0A2T9YNU6"/>
<reference evidence="16 17" key="1">
    <citation type="journal article" date="2018" name="MBio">
        <title>Comparative Genomics Reveals the Core Gene Toolbox for the Fungus-Insect Symbiosis.</title>
        <authorList>
            <person name="Wang Y."/>
            <person name="Stata M."/>
            <person name="Wang W."/>
            <person name="Stajich J.E."/>
            <person name="White M.M."/>
            <person name="Moncalvo J.M."/>
        </authorList>
    </citation>
    <scope>NUCLEOTIDE SEQUENCE [LARGE SCALE GENOMIC DNA]</scope>
    <source>
        <strain evidence="16 17">SWE-8-4</strain>
    </source>
</reference>
<feature type="transmembrane region" description="Helical" evidence="15">
    <location>
        <begin position="55"/>
        <end position="73"/>
    </location>
</feature>
<comment type="function">
    <text evidence="15">Regulates also the sphingolipid metabolism.</text>
</comment>
<comment type="subcellular location">
    <subcellularLocation>
        <location evidence="1 15">Endoplasmic reticulum membrane</location>
        <topology evidence="1 15">Multi-pass membrane protein</topology>
    </subcellularLocation>
    <subcellularLocation>
        <location evidence="15">Golgi apparatus membrane</location>
        <topology evidence="15">Multi-pass membrane protein</topology>
    </subcellularLocation>
    <subcellularLocation>
        <location evidence="2">Mitochondrion outer membrane</location>
        <topology evidence="2">Single-pass membrane protein</topology>
    </subcellularLocation>
</comment>
<evidence type="ECO:0000256" key="4">
    <source>
        <dbReference type="ARBA" id="ARBA00022448"/>
    </source>
</evidence>
<keyword evidence="13 15" id="KW-0472">Membrane</keyword>
<dbReference type="GO" id="GO:0032366">
    <property type="term" value="P:intracellular sterol transport"/>
    <property type="evidence" value="ECO:0007669"/>
    <property type="project" value="UniProtKB-UniRule"/>
</dbReference>
<dbReference type="InterPro" id="IPR019603">
    <property type="entry name" value="Tom5"/>
</dbReference>
<keyword evidence="17" id="KW-1185">Reference proteome</keyword>
<comment type="caution">
    <text evidence="16">The sequence shown here is derived from an EMBL/GenBank/DDBJ whole genome shotgun (WGS) entry which is preliminary data.</text>
</comment>
<organism evidence="16 17">
    <name type="scientific">Smittium simulii</name>
    <dbReference type="NCBI Taxonomy" id="133385"/>
    <lineage>
        <taxon>Eukaryota</taxon>
        <taxon>Fungi</taxon>
        <taxon>Fungi incertae sedis</taxon>
        <taxon>Zoopagomycota</taxon>
        <taxon>Kickxellomycotina</taxon>
        <taxon>Harpellomycetes</taxon>
        <taxon>Harpellales</taxon>
        <taxon>Legeriomycetaceae</taxon>
        <taxon>Smittium</taxon>
    </lineage>
</organism>
<dbReference type="InterPro" id="IPR007290">
    <property type="entry name" value="Arv1"/>
</dbReference>
<gene>
    <name evidence="16" type="ORF">BB561_002906</name>
</gene>
<sequence>MDELISFLGPFVSPLNFLVCTISLTDFKGLKFWKPLECTTLGCECCVIGDPNFSFLFPLIIIWTLTAVTLTFAPRTNTSPLETILLNIQKKVKPNHSISSQSSEEQKSKKYVCIECGNPVYSLYTQYSKENIRLTQCDKCHNFVDRYVEHDLIIIFIDIILYNPQVYRHLLINKENFRTRVLEKNVIKIMTLLIMFNVYISWYRLEEAGKIRNQENMFFGYQMHFFYQYLCILFLSIIEFCVYIGGIVAALIIVQRSVKLADKWANIATAIVVSSFGRTMMVFLVIWKYQSYFYSILLDILMYSSHSTALSDSWIFSLLYFNMFMGPPQLSQEQKDQMSNDTRNKVVKFLAIVATFRLATVALEAIKMI</sequence>
<evidence type="ECO:0000256" key="12">
    <source>
        <dbReference type="ARBA" id="ARBA00023128"/>
    </source>
</evidence>
<evidence type="ECO:0000256" key="2">
    <source>
        <dbReference type="ARBA" id="ARBA00004572"/>
    </source>
</evidence>
<dbReference type="OrthoDB" id="2192830at2759"/>
<keyword evidence="5 15" id="KW-0812">Transmembrane</keyword>
<evidence type="ECO:0000256" key="1">
    <source>
        <dbReference type="ARBA" id="ARBA00004477"/>
    </source>
</evidence>
<keyword evidence="8" id="KW-0653">Protein transport</keyword>
<dbReference type="GO" id="GO:0016125">
    <property type="term" value="P:sterol metabolic process"/>
    <property type="evidence" value="ECO:0007669"/>
    <property type="project" value="UniProtKB-UniRule"/>
</dbReference>
<keyword evidence="9 15" id="KW-1133">Transmembrane helix</keyword>
<dbReference type="GO" id="GO:0032541">
    <property type="term" value="C:cortical endoplasmic reticulum"/>
    <property type="evidence" value="ECO:0007669"/>
    <property type="project" value="TreeGrafter"/>
</dbReference>
<evidence type="ECO:0000256" key="9">
    <source>
        <dbReference type="ARBA" id="ARBA00022989"/>
    </source>
</evidence>
<dbReference type="GO" id="GO:0015031">
    <property type="term" value="P:protein transport"/>
    <property type="evidence" value="ECO:0007669"/>
    <property type="project" value="UniProtKB-KW"/>
</dbReference>
<keyword evidence="7 15" id="KW-0256">Endoplasmic reticulum</keyword>
<evidence type="ECO:0000313" key="16">
    <source>
        <dbReference type="EMBL" id="PVU93971.1"/>
    </source>
</evidence>
<evidence type="ECO:0000256" key="3">
    <source>
        <dbReference type="ARBA" id="ARBA00009187"/>
    </source>
</evidence>
<proteinExistence type="inferred from homology"/>
<name>A0A2T9YNU6_9FUNG</name>
<evidence type="ECO:0000313" key="17">
    <source>
        <dbReference type="Proteomes" id="UP000245383"/>
    </source>
</evidence>
<comment type="function">
    <text evidence="15">Mediator of sterol homeostasis involved in sterol uptake, trafficking and distribution into membranes.</text>
</comment>
<dbReference type="STRING" id="133385.A0A2T9YNU6"/>
<evidence type="ECO:0000256" key="7">
    <source>
        <dbReference type="ARBA" id="ARBA00022824"/>
    </source>
</evidence>
<keyword evidence="6" id="KW-1000">Mitochondrion outer membrane</keyword>
<dbReference type="GO" id="GO:0005741">
    <property type="term" value="C:mitochondrial outer membrane"/>
    <property type="evidence" value="ECO:0007669"/>
    <property type="project" value="UniProtKB-SubCell"/>
</dbReference>
<dbReference type="EMBL" id="MBFR01000106">
    <property type="protein sequence ID" value="PVU93971.1"/>
    <property type="molecule type" value="Genomic_DNA"/>
</dbReference>
<evidence type="ECO:0000256" key="5">
    <source>
        <dbReference type="ARBA" id="ARBA00022692"/>
    </source>
</evidence>
<dbReference type="Pfam" id="PF04161">
    <property type="entry name" value="Arv1"/>
    <property type="match status" value="1"/>
</dbReference>
<dbReference type="PANTHER" id="PTHR14467">
    <property type="entry name" value="ARV1"/>
    <property type="match status" value="1"/>
</dbReference>
<evidence type="ECO:0000256" key="13">
    <source>
        <dbReference type="ARBA" id="ARBA00023136"/>
    </source>
</evidence>
<evidence type="ECO:0000256" key="15">
    <source>
        <dbReference type="RuleBase" id="RU368065"/>
    </source>
</evidence>
<dbReference type="Proteomes" id="UP000245383">
    <property type="component" value="Unassembled WGS sequence"/>
</dbReference>
<keyword evidence="15" id="KW-0333">Golgi apparatus</keyword>
<keyword evidence="11 15" id="KW-0443">Lipid metabolism</keyword>